<protein>
    <recommendedName>
        <fullName evidence="3">Secreted protein</fullName>
    </recommendedName>
</protein>
<accession>A0ABQ6ZAI5</accession>
<evidence type="ECO:0000313" key="2">
    <source>
        <dbReference type="Proteomes" id="UP000788419"/>
    </source>
</evidence>
<comment type="caution">
    <text evidence="1">The sequence shown here is derived from an EMBL/GenBank/DDBJ whole genome shotgun (WGS) entry which is preliminary data.</text>
</comment>
<proteinExistence type="predicted"/>
<dbReference type="RefSeq" id="WP_162408621.1">
    <property type="nucleotide sequence ID" value="NZ_PDWN01000003.1"/>
</dbReference>
<organism evidence="1 2">
    <name type="scientific">Pseudoxanthomonas daejeonensis</name>
    <dbReference type="NCBI Taxonomy" id="266062"/>
    <lineage>
        <taxon>Bacteria</taxon>
        <taxon>Pseudomonadati</taxon>
        <taxon>Pseudomonadota</taxon>
        <taxon>Gammaproteobacteria</taxon>
        <taxon>Lysobacterales</taxon>
        <taxon>Lysobacteraceae</taxon>
        <taxon>Pseudoxanthomonas</taxon>
    </lineage>
</organism>
<dbReference type="EMBL" id="PDWN01000003">
    <property type="protein sequence ID" value="KAF1696314.1"/>
    <property type="molecule type" value="Genomic_DNA"/>
</dbReference>
<evidence type="ECO:0000313" key="1">
    <source>
        <dbReference type="EMBL" id="KAF1696314.1"/>
    </source>
</evidence>
<reference evidence="1 2" key="1">
    <citation type="submission" date="2017-10" db="EMBL/GenBank/DDBJ databases">
        <title>Whole genome sequencing of members of genus Pseudoxanthomonas.</title>
        <authorList>
            <person name="Kumar S."/>
            <person name="Bansal K."/>
            <person name="Kaur A."/>
            <person name="Patil P."/>
            <person name="Sharma S."/>
            <person name="Patil P.B."/>
        </authorList>
    </citation>
    <scope>NUCLEOTIDE SEQUENCE [LARGE SCALE GENOMIC DNA]</scope>
    <source>
        <strain evidence="1 2">DSM 17801</strain>
    </source>
</reference>
<sequence>MVRLFKGLLLAAAALVLFVAAVWLVSRAMGPSKAEREALALVDAPPPAGGKDGFAALWALGYDIPASEQGRVLADDIRSLAALSPLDLSAGGGASAWRSAREAWPRLGQARDADPAWCGLRDAGCLERVRAAPDDYARLLGHHARLLEQVGVLSAYDRFSSPLPARMDAPFPEFQWLTRTLTRDASQFAQGETAVGLAGACAGVSQGRTLIAAGDSLIGSMIGAALVQGNATLLAEMLAELPRDHALPATCDAAFALPLGVEEAACRALLAEGRFATAGLRSQITPAIAADVAHMDLPTWGARLLFDPERTAARNAPKFAWYCSAQARELIAQDRPLRDPAPPPSRWSLACASNPIGCILADIAAPAYVDYGLRLQDADARLRTTAALLWLRGREGAIDQEALAQVPAPMRSPARPLQLDLEAGTLGTALHAKPRTEEGGLDGAWSVPLPASRLQSAVTSP</sequence>
<name>A0ABQ6ZAI5_9GAMM</name>
<gene>
    <name evidence="1" type="ORF">CSC65_03605</name>
</gene>
<evidence type="ECO:0008006" key="3">
    <source>
        <dbReference type="Google" id="ProtNLM"/>
    </source>
</evidence>
<dbReference type="Proteomes" id="UP000788419">
    <property type="component" value="Unassembled WGS sequence"/>
</dbReference>
<keyword evidence="2" id="KW-1185">Reference proteome</keyword>